<organism evidence="1 2">
    <name type="scientific">Lentinula aff. lateritia</name>
    <dbReference type="NCBI Taxonomy" id="2804960"/>
    <lineage>
        <taxon>Eukaryota</taxon>
        <taxon>Fungi</taxon>
        <taxon>Dikarya</taxon>
        <taxon>Basidiomycota</taxon>
        <taxon>Agaricomycotina</taxon>
        <taxon>Agaricomycetes</taxon>
        <taxon>Agaricomycetidae</taxon>
        <taxon>Agaricales</taxon>
        <taxon>Marasmiineae</taxon>
        <taxon>Omphalotaceae</taxon>
        <taxon>Lentinula</taxon>
    </lineage>
</organism>
<evidence type="ECO:0000313" key="1">
    <source>
        <dbReference type="EMBL" id="KAJ3805084.1"/>
    </source>
</evidence>
<gene>
    <name evidence="1" type="ORF">F5876DRAFT_70099</name>
</gene>
<reference evidence="1" key="1">
    <citation type="submission" date="2022-09" db="EMBL/GenBank/DDBJ databases">
        <title>A Global Phylogenomic Analysis of the Shiitake Genus Lentinula.</title>
        <authorList>
            <consortium name="DOE Joint Genome Institute"/>
            <person name="Sierra-Patev S."/>
            <person name="Min B."/>
            <person name="Naranjo-Ortiz M."/>
            <person name="Looney B."/>
            <person name="Konkel Z."/>
            <person name="Slot J.C."/>
            <person name="Sakamoto Y."/>
            <person name="Steenwyk J.L."/>
            <person name="Rokas A."/>
            <person name="Carro J."/>
            <person name="Camarero S."/>
            <person name="Ferreira P."/>
            <person name="Molpeceres G."/>
            <person name="Ruiz-Duenas F.J."/>
            <person name="Serrano A."/>
            <person name="Henrissat B."/>
            <person name="Drula E."/>
            <person name="Hughes K.W."/>
            <person name="Mata J.L."/>
            <person name="Ishikawa N.K."/>
            <person name="Vargas-Isla R."/>
            <person name="Ushijima S."/>
            <person name="Smith C.A."/>
            <person name="Ahrendt S."/>
            <person name="Andreopoulos W."/>
            <person name="He G."/>
            <person name="Labutti K."/>
            <person name="Lipzen A."/>
            <person name="Ng V."/>
            <person name="Riley R."/>
            <person name="Sandor L."/>
            <person name="Barry K."/>
            <person name="Martinez A.T."/>
            <person name="Xiao Y."/>
            <person name="Gibbons J.G."/>
            <person name="Terashima K."/>
            <person name="Grigoriev I.V."/>
            <person name="Hibbett D.S."/>
        </authorList>
    </citation>
    <scope>NUCLEOTIDE SEQUENCE</scope>
    <source>
        <strain evidence="1">TMI1499</strain>
    </source>
</reference>
<protein>
    <submittedName>
        <fullName evidence="1">Uncharacterized protein</fullName>
    </submittedName>
</protein>
<dbReference type="EMBL" id="MU795694">
    <property type="protein sequence ID" value="KAJ3805084.1"/>
    <property type="molecule type" value="Genomic_DNA"/>
</dbReference>
<evidence type="ECO:0000313" key="2">
    <source>
        <dbReference type="Proteomes" id="UP001163835"/>
    </source>
</evidence>
<name>A0ACC1TK45_9AGAR</name>
<accession>A0ACC1TK45</accession>
<keyword evidence="2" id="KW-1185">Reference proteome</keyword>
<proteinExistence type="predicted"/>
<dbReference type="Proteomes" id="UP001163835">
    <property type="component" value="Unassembled WGS sequence"/>
</dbReference>
<sequence>MFDYFDDQFRLQMDEAGYTLTWMGGLNGRLACPRISCGVDATGTNSVHVQTGCGSHQFLSRIDAERNLSLTSSWNSSVSIGLGVIVNLVAENTAKSLSSPVIGGRSGGGSLAQYCRGQRLIEVGKFDFNHDYTQAGGTVANVTSICQIGLTRECAAFWALLQVTRRPSNLTTKMRLATK</sequence>
<comment type="caution">
    <text evidence="1">The sequence shown here is derived from an EMBL/GenBank/DDBJ whole genome shotgun (WGS) entry which is preliminary data.</text>
</comment>